<dbReference type="InterPro" id="IPR002902">
    <property type="entry name" value="GNK2"/>
</dbReference>
<dbReference type="Gramene" id="PAN13487">
    <property type="protein sequence ID" value="PAN13487"/>
    <property type="gene ID" value="PAHAL_2G396800"/>
</dbReference>
<dbReference type="PANTHER" id="PTHR32099:SF43">
    <property type="entry name" value="GNK2-HOMOLOGOUS DOMAIN-CONTAINING PROTEIN"/>
    <property type="match status" value="1"/>
</dbReference>
<evidence type="ECO:0000256" key="1">
    <source>
        <dbReference type="ARBA" id="ARBA00022729"/>
    </source>
</evidence>
<dbReference type="EMBL" id="CM008047">
    <property type="protein sequence ID" value="PAN13487.2"/>
    <property type="molecule type" value="Genomic_DNA"/>
</dbReference>
<protein>
    <recommendedName>
        <fullName evidence="3">Gnk2-homologous domain-containing protein</fullName>
    </recommendedName>
</protein>
<evidence type="ECO:0000259" key="3">
    <source>
        <dbReference type="PROSITE" id="PS51473"/>
    </source>
</evidence>
<dbReference type="CDD" id="cd23509">
    <property type="entry name" value="Gnk2-like"/>
    <property type="match status" value="1"/>
</dbReference>
<evidence type="ECO:0000256" key="2">
    <source>
        <dbReference type="ARBA" id="ARBA00022737"/>
    </source>
</evidence>
<accession>A0A2S3H1L3</accession>
<evidence type="ECO:0000313" key="4">
    <source>
        <dbReference type="EMBL" id="PAN13487.2"/>
    </source>
</evidence>
<keyword evidence="2" id="KW-0677">Repeat</keyword>
<organism evidence="4">
    <name type="scientific">Panicum hallii</name>
    <dbReference type="NCBI Taxonomy" id="206008"/>
    <lineage>
        <taxon>Eukaryota</taxon>
        <taxon>Viridiplantae</taxon>
        <taxon>Streptophyta</taxon>
        <taxon>Embryophyta</taxon>
        <taxon>Tracheophyta</taxon>
        <taxon>Spermatophyta</taxon>
        <taxon>Magnoliopsida</taxon>
        <taxon>Liliopsida</taxon>
        <taxon>Poales</taxon>
        <taxon>Poaceae</taxon>
        <taxon>PACMAD clade</taxon>
        <taxon>Panicoideae</taxon>
        <taxon>Panicodae</taxon>
        <taxon>Paniceae</taxon>
        <taxon>Panicinae</taxon>
        <taxon>Panicum</taxon>
        <taxon>Panicum sect. Panicum</taxon>
    </lineage>
</organism>
<dbReference type="Pfam" id="PF01657">
    <property type="entry name" value="Stress-antifung"/>
    <property type="match status" value="1"/>
</dbReference>
<dbReference type="InterPro" id="IPR038408">
    <property type="entry name" value="GNK2_sf"/>
</dbReference>
<name>A0A2S3H1L3_9POAL</name>
<dbReference type="AlphaFoldDB" id="A0A2S3H1L3"/>
<reference evidence="4" key="1">
    <citation type="submission" date="2018-04" db="EMBL/GenBank/DDBJ databases">
        <title>WGS assembly of Panicum hallii.</title>
        <authorList>
            <person name="Lovell J."/>
            <person name="Jenkins J."/>
            <person name="Lowry D."/>
            <person name="Mamidi S."/>
            <person name="Sreedasyam A."/>
            <person name="Weng X."/>
            <person name="Barry K."/>
            <person name="Bonette J."/>
            <person name="Campitelli B."/>
            <person name="Daum C."/>
            <person name="Gordon S."/>
            <person name="Gould B."/>
            <person name="Lipzen A."/>
            <person name="Macqueen A."/>
            <person name="Palacio-Mejia J."/>
            <person name="Plott C."/>
            <person name="Shakirov E."/>
            <person name="Shu S."/>
            <person name="Yoshinaga Y."/>
            <person name="Zane M."/>
            <person name="Rokhsar D."/>
            <person name="Grimwood J."/>
            <person name="Schmutz J."/>
            <person name="Juenger T."/>
        </authorList>
    </citation>
    <scope>NUCLEOTIDE SEQUENCE [LARGE SCALE GENOMIC DNA]</scope>
    <source>
        <strain evidence="4">FIL2</strain>
    </source>
</reference>
<dbReference type="Proteomes" id="UP000243499">
    <property type="component" value="Chromosome 2"/>
</dbReference>
<dbReference type="PROSITE" id="PS51473">
    <property type="entry name" value="GNK2"/>
    <property type="match status" value="1"/>
</dbReference>
<proteinExistence type="predicted"/>
<dbReference type="Gene3D" id="3.30.430.20">
    <property type="entry name" value="Gnk2 domain, C-X8-C-X2-C motif"/>
    <property type="match status" value="1"/>
</dbReference>
<feature type="non-terminal residue" evidence="4">
    <location>
        <position position="1"/>
    </location>
</feature>
<sequence length="226" mass="24548">RSCSVATLFVRPSVKQTGSSRSTTQPCLALAPRLALLPALAAAATAADYRRPPPSPRHKCGAQGTYAPGRAYEANLRRLAAFVPAQANASTCRCSPGNHAGVRPDHVAASAYCYWRPDAGWPSDCAACIARAFEEAQRLCPYHRQAMVVVDGGECSISFHDVQQREESMGLGSAGEFVADWDHASHLDLLQYMNKKELARYMSEDEVLESKNFTERASKLPGCLTM</sequence>
<keyword evidence="1" id="KW-0732">Signal</keyword>
<feature type="domain" description="Gnk2-homologous" evidence="3">
    <location>
        <begin position="54"/>
        <end position="164"/>
    </location>
</feature>
<gene>
    <name evidence="4" type="ORF">PAHAL_2G396800</name>
</gene>
<dbReference type="PANTHER" id="PTHR32099">
    <property type="entry name" value="CYSTEINE-RICH REPEAT SECRETORY PROTEIN"/>
    <property type="match status" value="1"/>
</dbReference>